<feature type="region of interest" description="Disordered" evidence="1">
    <location>
        <begin position="1"/>
        <end position="84"/>
    </location>
</feature>
<organism evidence="2 3">
    <name type="scientific">Coregonus suidteri</name>
    <dbReference type="NCBI Taxonomy" id="861788"/>
    <lineage>
        <taxon>Eukaryota</taxon>
        <taxon>Metazoa</taxon>
        <taxon>Chordata</taxon>
        <taxon>Craniata</taxon>
        <taxon>Vertebrata</taxon>
        <taxon>Euteleostomi</taxon>
        <taxon>Actinopterygii</taxon>
        <taxon>Neopterygii</taxon>
        <taxon>Teleostei</taxon>
        <taxon>Protacanthopterygii</taxon>
        <taxon>Salmoniformes</taxon>
        <taxon>Salmonidae</taxon>
        <taxon>Coregoninae</taxon>
        <taxon>Coregonus</taxon>
    </lineage>
</organism>
<protein>
    <submittedName>
        <fullName evidence="2">Uncharacterized protein</fullName>
    </submittedName>
</protein>
<evidence type="ECO:0000313" key="3">
    <source>
        <dbReference type="Proteomes" id="UP001356427"/>
    </source>
</evidence>
<evidence type="ECO:0000256" key="1">
    <source>
        <dbReference type="SAM" id="MobiDB-lite"/>
    </source>
</evidence>
<reference evidence="2 3" key="1">
    <citation type="submission" date="2021-04" db="EMBL/GenBank/DDBJ databases">
        <authorList>
            <person name="De Guttry C."/>
            <person name="Zahm M."/>
            <person name="Klopp C."/>
            <person name="Cabau C."/>
            <person name="Louis A."/>
            <person name="Berthelot C."/>
            <person name="Parey E."/>
            <person name="Roest Crollius H."/>
            <person name="Montfort J."/>
            <person name="Robinson-Rechavi M."/>
            <person name="Bucao C."/>
            <person name="Bouchez O."/>
            <person name="Gislard M."/>
            <person name="Lluch J."/>
            <person name="Milhes M."/>
            <person name="Lampietro C."/>
            <person name="Lopez Roques C."/>
            <person name="Donnadieu C."/>
            <person name="Braasch I."/>
            <person name="Desvignes T."/>
            <person name="Postlethwait J."/>
            <person name="Bobe J."/>
            <person name="Wedekind C."/>
            <person name="Guiguen Y."/>
        </authorList>
    </citation>
    <scope>NUCLEOTIDE SEQUENCE [LARGE SCALE GENOMIC DNA]</scope>
    <source>
        <strain evidence="2">Cs_M1</strain>
        <tissue evidence="2">Blood</tissue>
    </source>
</reference>
<dbReference type="AlphaFoldDB" id="A0AAN8L1G6"/>
<gene>
    <name evidence="2" type="ORF">J4Q44_G00334780</name>
</gene>
<name>A0AAN8L1G6_9TELE</name>
<dbReference type="EMBL" id="JAGTTL010000033">
    <property type="protein sequence ID" value="KAK6295765.1"/>
    <property type="molecule type" value="Genomic_DNA"/>
</dbReference>
<evidence type="ECO:0000313" key="2">
    <source>
        <dbReference type="EMBL" id="KAK6295765.1"/>
    </source>
</evidence>
<accession>A0AAN8L1G6</accession>
<feature type="compositionally biased region" description="Basic and acidic residues" evidence="1">
    <location>
        <begin position="15"/>
        <end position="30"/>
    </location>
</feature>
<comment type="caution">
    <text evidence="2">The sequence shown here is derived from an EMBL/GenBank/DDBJ whole genome shotgun (WGS) entry which is preliminary data.</text>
</comment>
<proteinExistence type="predicted"/>
<keyword evidence="3" id="KW-1185">Reference proteome</keyword>
<dbReference type="Proteomes" id="UP001356427">
    <property type="component" value="Unassembled WGS sequence"/>
</dbReference>
<sequence length="121" mass="13166">MKVNNNLSEELAPAAERDLADADGEHDARPPEGQTAFSMYEPGAAPLSPTPTPRAWIPDGPPAASAPQCEEGGSWRSDTPMEDRTSLAPWRWGRYMGPKGEKCTAVVQIVTMTTLRRMSCH</sequence>